<comment type="caution">
    <text evidence="1">The sequence shown here is derived from an EMBL/GenBank/DDBJ whole genome shotgun (WGS) entry which is preliminary data.</text>
</comment>
<dbReference type="VEuPathDB" id="PiroplasmaDB:BOVATA_024330"/>
<dbReference type="GeneID" id="39874710"/>
<dbReference type="EMBL" id="BDSA01000002">
    <property type="protein sequence ID" value="GBE60940.1"/>
    <property type="molecule type" value="Genomic_DNA"/>
</dbReference>
<evidence type="ECO:0000313" key="1">
    <source>
        <dbReference type="EMBL" id="GBE60940.1"/>
    </source>
</evidence>
<proteinExistence type="predicted"/>
<dbReference type="RefSeq" id="XP_028867183.1">
    <property type="nucleotide sequence ID" value="XM_029011350.1"/>
</dbReference>
<dbReference type="AlphaFoldDB" id="A0A2H6KD62"/>
<organism evidence="1 2">
    <name type="scientific">Babesia ovata</name>
    <dbReference type="NCBI Taxonomy" id="189622"/>
    <lineage>
        <taxon>Eukaryota</taxon>
        <taxon>Sar</taxon>
        <taxon>Alveolata</taxon>
        <taxon>Apicomplexa</taxon>
        <taxon>Aconoidasida</taxon>
        <taxon>Piroplasmida</taxon>
        <taxon>Babesiidae</taxon>
        <taxon>Babesia</taxon>
    </lineage>
</organism>
<name>A0A2H6KD62_9APIC</name>
<protein>
    <submittedName>
        <fullName evidence="1">Uncharacterized protein</fullName>
    </submittedName>
</protein>
<reference evidence="1 2" key="1">
    <citation type="journal article" date="2017" name="BMC Genomics">
        <title>Whole-genome assembly of Babesia ovata and comparative genomics between closely related pathogens.</title>
        <authorList>
            <person name="Yamagishi J."/>
            <person name="Asada M."/>
            <person name="Hakimi H."/>
            <person name="Tanaka T.Q."/>
            <person name="Sugimoto C."/>
            <person name="Kawazu S."/>
        </authorList>
    </citation>
    <scope>NUCLEOTIDE SEQUENCE [LARGE SCALE GENOMIC DNA]</scope>
    <source>
        <strain evidence="1 2">Miyake</strain>
    </source>
</reference>
<dbReference type="Proteomes" id="UP000236319">
    <property type="component" value="Unassembled WGS sequence"/>
</dbReference>
<evidence type="ECO:0000313" key="2">
    <source>
        <dbReference type="Proteomes" id="UP000236319"/>
    </source>
</evidence>
<gene>
    <name evidence="1" type="ORF">BOVATA_024330</name>
</gene>
<accession>A0A2H6KD62</accession>
<dbReference type="OrthoDB" id="434319at2759"/>
<sequence>MKCSTKQRVTRHAEALCLGDARSIPVEDALRMITVARANTTEVDNILLALGEIVEVSDISTVEEGIAIDALDAVCGLAGRVDRLCVGKLFDEVCARLEESSDCNHSRNIALLHALATFKYRRPLVIELIQERLRDNAHTANIVELCRYMSLAAEAARGYQAATIPLKLPVTNVRAEAMKAVDKLIEDRSLGTQFLIGCLGSSRPFDVEEVRHILSYIAKTEQLKLFKEILDKMELLQQADVIRLYEAIAHARIDFDSDVAGDIERFVKHAWGMTPQMTAAETARLMASHSIVG</sequence>
<keyword evidence="2" id="KW-1185">Reference proteome</keyword>